<accession>A0A0E0F7U3</accession>
<proteinExistence type="predicted"/>
<dbReference type="AlphaFoldDB" id="A0A0E0F7U3"/>
<reference evidence="2" key="2">
    <citation type="submission" date="2018-05" db="EMBL/GenBank/DDBJ databases">
        <title>OmerRS3 (Oryza meridionalis Reference Sequence Version 3).</title>
        <authorList>
            <person name="Zhang J."/>
            <person name="Kudrna D."/>
            <person name="Lee S."/>
            <person name="Talag J."/>
            <person name="Welchert J."/>
            <person name="Wing R.A."/>
        </authorList>
    </citation>
    <scope>NUCLEOTIDE SEQUENCE [LARGE SCALE GENOMIC DNA]</scope>
    <source>
        <strain evidence="2">cv. OR44</strain>
    </source>
</reference>
<dbReference type="Proteomes" id="UP000008021">
    <property type="component" value="Chromosome 11"/>
</dbReference>
<organism evidence="2">
    <name type="scientific">Oryza meridionalis</name>
    <dbReference type="NCBI Taxonomy" id="40149"/>
    <lineage>
        <taxon>Eukaryota</taxon>
        <taxon>Viridiplantae</taxon>
        <taxon>Streptophyta</taxon>
        <taxon>Embryophyta</taxon>
        <taxon>Tracheophyta</taxon>
        <taxon>Spermatophyta</taxon>
        <taxon>Magnoliopsida</taxon>
        <taxon>Liliopsida</taxon>
        <taxon>Poales</taxon>
        <taxon>Poaceae</taxon>
        <taxon>BOP clade</taxon>
        <taxon>Oryzoideae</taxon>
        <taxon>Oryzeae</taxon>
        <taxon>Oryzinae</taxon>
        <taxon>Oryza</taxon>
    </lineage>
</organism>
<sequence length="90" mass="9474">MGRPNPVALCFPPPHHPLDPEPRHGWSYTAVLLQTSTSSVHIDAATSSTRIRRRLISGGRPPPAPSTSPRLTGSAHINAATSSVHAAQAP</sequence>
<reference evidence="2" key="1">
    <citation type="submission" date="2015-04" db="UniProtKB">
        <authorList>
            <consortium name="EnsemblPlants"/>
        </authorList>
    </citation>
    <scope>IDENTIFICATION</scope>
</reference>
<dbReference type="Gramene" id="OMERI11G16800.1">
    <property type="protein sequence ID" value="OMERI11G16800.1"/>
    <property type="gene ID" value="OMERI11G16800"/>
</dbReference>
<feature type="region of interest" description="Disordered" evidence="1">
    <location>
        <begin position="53"/>
        <end position="90"/>
    </location>
</feature>
<keyword evidence="3" id="KW-1185">Reference proteome</keyword>
<dbReference type="EnsemblPlants" id="OMERI11G16800.1">
    <property type="protein sequence ID" value="OMERI11G16800.1"/>
    <property type="gene ID" value="OMERI11G16800"/>
</dbReference>
<dbReference type="HOGENOM" id="CLU_2444543_0_0_1"/>
<evidence type="ECO:0000313" key="2">
    <source>
        <dbReference type="EnsemblPlants" id="OMERI11G16800.1"/>
    </source>
</evidence>
<evidence type="ECO:0000256" key="1">
    <source>
        <dbReference type="SAM" id="MobiDB-lite"/>
    </source>
</evidence>
<feature type="compositionally biased region" description="Polar residues" evidence="1">
    <location>
        <begin position="79"/>
        <end position="90"/>
    </location>
</feature>
<evidence type="ECO:0000313" key="3">
    <source>
        <dbReference type="Proteomes" id="UP000008021"/>
    </source>
</evidence>
<protein>
    <submittedName>
        <fullName evidence="2">Uncharacterized protein</fullName>
    </submittedName>
</protein>
<name>A0A0E0F7U3_9ORYZ</name>